<evidence type="ECO:0000313" key="2">
    <source>
        <dbReference type="Proteomes" id="UP000028837"/>
    </source>
</evidence>
<organism evidence="1 2">
    <name type="scientific">Toxoplasma gondii GAB2-2007-GAL-DOM2</name>
    <dbReference type="NCBI Taxonomy" id="1130820"/>
    <lineage>
        <taxon>Eukaryota</taxon>
        <taxon>Sar</taxon>
        <taxon>Alveolata</taxon>
        <taxon>Apicomplexa</taxon>
        <taxon>Conoidasida</taxon>
        <taxon>Coccidia</taxon>
        <taxon>Eucoccidiorida</taxon>
        <taxon>Eimeriorina</taxon>
        <taxon>Sarcocystidae</taxon>
        <taxon>Toxoplasma</taxon>
    </lineage>
</organism>
<protein>
    <submittedName>
        <fullName evidence="1">Uncharacterized protein</fullName>
    </submittedName>
</protein>
<gene>
    <name evidence="1" type="ORF">TGDOM2_203505</name>
</gene>
<dbReference type="VEuPathDB" id="ToxoDB:TGDOM2_203505"/>
<proteinExistence type="predicted"/>
<dbReference type="EMBL" id="AHZU02000974">
    <property type="protein sequence ID" value="KFG37890.1"/>
    <property type="molecule type" value="Genomic_DNA"/>
</dbReference>
<dbReference type="AlphaFoldDB" id="A0A086K0H2"/>
<dbReference type="Proteomes" id="UP000028837">
    <property type="component" value="Unassembled WGS sequence"/>
</dbReference>
<name>A0A086K0H2_TOXGO</name>
<accession>A0A086K0H2</accession>
<evidence type="ECO:0000313" key="1">
    <source>
        <dbReference type="EMBL" id="KFG37890.1"/>
    </source>
</evidence>
<sequence length="232" mass="26393">MTHFSILNEHYARYMMLVRFDEAVGECRQHACCITKFSARVYLLPVQYVLFTTGAGAIDIICVTLQADLLDCQEAQRCSTDDTTGALKMSYIRQYVALSIELLGLLYSAYVFHALGFCQSHILPDEYGIPQHLCGLAKASITRKKLEARDPRLFDKGNTHVLFDPKDPLEIKWDTFTDTVLGKVSARTTFVATSKPLKVTVSFRRPYPIFCPRYADFCMVLLPAAYDFEWTE</sequence>
<comment type="caution">
    <text evidence="1">The sequence shown here is derived from an EMBL/GenBank/DDBJ whole genome shotgun (WGS) entry which is preliminary data.</text>
</comment>
<dbReference type="OrthoDB" id="10308352at2759"/>
<reference evidence="1 2" key="1">
    <citation type="submission" date="2014-02" db="EMBL/GenBank/DDBJ databases">
        <authorList>
            <person name="Sibley D."/>
            <person name="Venepally P."/>
            <person name="Karamycheva S."/>
            <person name="Hadjithomas M."/>
            <person name="Khan A."/>
            <person name="Brunk B."/>
            <person name="Roos D."/>
            <person name="Caler E."/>
            <person name="Lorenzi H."/>
        </authorList>
    </citation>
    <scope>NUCLEOTIDE SEQUENCE [LARGE SCALE GENOMIC DNA]</scope>
    <source>
        <strain evidence="1 2">GAB2-2007-GAL-DOM2</strain>
    </source>
</reference>